<dbReference type="AlphaFoldDB" id="A0A3M0BLB6"/>
<keyword evidence="1" id="KW-0139">CF(1)</keyword>
<evidence type="ECO:0000259" key="2">
    <source>
        <dbReference type="Pfam" id="PF02823"/>
    </source>
</evidence>
<dbReference type="EMBL" id="REFO01000011">
    <property type="protein sequence ID" value="RMA97234.1"/>
    <property type="molecule type" value="Genomic_DNA"/>
</dbReference>
<dbReference type="Pfam" id="PF02823">
    <property type="entry name" value="ATP-synt_DE_N"/>
    <property type="match status" value="1"/>
</dbReference>
<evidence type="ECO:0000313" key="3">
    <source>
        <dbReference type="EMBL" id="RMA97234.1"/>
    </source>
</evidence>
<dbReference type="RefSeq" id="WP_121923019.1">
    <property type="nucleotide sequence ID" value="NZ_REFO01000011.1"/>
</dbReference>
<reference evidence="3 4" key="1">
    <citation type="submission" date="2018-10" db="EMBL/GenBank/DDBJ databases">
        <title>Genomic Encyclopedia of Archaeal and Bacterial Type Strains, Phase II (KMG-II): from individual species to whole genera.</title>
        <authorList>
            <person name="Goeker M."/>
        </authorList>
    </citation>
    <scope>NUCLEOTIDE SEQUENCE [LARGE SCALE GENOMIC DNA]</scope>
    <source>
        <strain evidence="3 4">VM1</strain>
    </source>
</reference>
<protein>
    <submittedName>
        <fullName evidence="3">F-type H+-transporting ATPase subunit epsilon</fullName>
    </submittedName>
</protein>
<dbReference type="Gene3D" id="2.60.15.10">
    <property type="entry name" value="F0F1 ATP synthase delta/epsilon subunit, N-terminal"/>
    <property type="match status" value="1"/>
</dbReference>
<dbReference type="InterPro" id="IPR036771">
    <property type="entry name" value="ATPsynth_dsu/esu_N"/>
</dbReference>
<keyword evidence="1" id="KW-0066">ATP synthesis</keyword>
<name>A0A3M0BLB6_9AQUI</name>
<evidence type="ECO:0000256" key="1">
    <source>
        <dbReference type="ARBA" id="ARBA00023196"/>
    </source>
</evidence>
<dbReference type="GO" id="GO:0045259">
    <property type="term" value="C:proton-transporting ATP synthase complex"/>
    <property type="evidence" value="ECO:0007669"/>
    <property type="project" value="UniProtKB-KW"/>
</dbReference>
<sequence length="130" mass="15285">MKLLTLNFITPEKKESYKAKFISLEDKVGSLGIYPNHERYITVLNRSIGYFIDENESKNFFAYDYGILKVENNSVSIITRIFLKGNSVESLKEELEKKSSRIDIYEKQLRENIKILERTILKNIVEIERS</sequence>
<dbReference type="InterPro" id="IPR020546">
    <property type="entry name" value="ATP_synth_F1_dsu/esu_N"/>
</dbReference>
<accession>A0A3M0BLB6</accession>
<proteinExistence type="predicted"/>
<dbReference type="OrthoDB" id="9804110at2"/>
<keyword evidence="4" id="KW-1185">Reference proteome</keyword>
<organism evidence="3 4">
    <name type="scientific">Hydrogenothermus marinus</name>
    <dbReference type="NCBI Taxonomy" id="133270"/>
    <lineage>
        <taxon>Bacteria</taxon>
        <taxon>Pseudomonadati</taxon>
        <taxon>Aquificota</taxon>
        <taxon>Aquificia</taxon>
        <taxon>Aquificales</taxon>
        <taxon>Hydrogenothermaceae</taxon>
        <taxon>Hydrogenothermus</taxon>
    </lineage>
</organism>
<evidence type="ECO:0000313" key="4">
    <source>
        <dbReference type="Proteomes" id="UP000280842"/>
    </source>
</evidence>
<dbReference type="Proteomes" id="UP000280842">
    <property type="component" value="Unassembled WGS sequence"/>
</dbReference>
<comment type="caution">
    <text evidence="3">The sequence shown here is derived from an EMBL/GenBank/DDBJ whole genome shotgun (WGS) entry which is preliminary data.</text>
</comment>
<dbReference type="SUPFAM" id="SSF51344">
    <property type="entry name" value="Epsilon subunit of F1F0-ATP synthase N-terminal domain"/>
    <property type="match status" value="1"/>
</dbReference>
<gene>
    <name evidence="3" type="ORF">CLV39_0891</name>
</gene>
<dbReference type="GO" id="GO:0015986">
    <property type="term" value="P:proton motive force-driven ATP synthesis"/>
    <property type="evidence" value="ECO:0007669"/>
    <property type="project" value="InterPro"/>
</dbReference>
<feature type="domain" description="ATP synthase F1 complex delta/epsilon subunit N-terminal" evidence="2">
    <location>
        <begin position="4"/>
        <end position="80"/>
    </location>
</feature>